<reference evidence="4" key="1">
    <citation type="submission" date="2017-02" db="UniProtKB">
        <authorList>
            <consortium name="WormBaseParasite"/>
        </authorList>
    </citation>
    <scope>IDENTIFICATION</scope>
</reference>
<organism evidence="4">
    <name type="scientific">Brugia timori</name>
    <dbReference type="NCBI Taxonomy" id="42155"/>
    <lineage>
        <taxon>Eukaryota</taxon>
        <taxon>Metazoa</taxon>
        <taxon>Ecdysozoa</taxon>
        <taxon>Nematoda</taxon>
        <taxon>Chromadorea</taxon>
        <taxon>Rhabditida</taxon>
        <taxon>Spirurina</taxon>
        <taxon>Spiruromorpha</taxon>
        <taxon>Filarioidea</taxon>
        <taxon>Onchocercidae</taxon>
        <taxon>Brugia</taxon>
    </lineage>
</organism>
<evidence type="ECO:0000313" key="2">
    <source>
        <dbReference type="EMBL" id="VDO54779.1"/>
    </source>
</evidence>
<evidence type="ECO:0000313" key="3">
    <source>
        <dbReference type="Proteomes" id="UP000280834"/>
    </source>
</evidence>
<dbReference type="EMBL" id="UZAG01022802">
    <property type="protein sequence ID" value="VDO54779.1"/>
    <property type="molecule type" value="Genomic_DNA"/>
</dbReference>
<gene>
    <name evidence="2" type="ORF">BTMF_LOCUS15584</name>
</gene>
<evidence type="ECO:0000256" key="1">
    <source>
        <dbReference type="SAM" id="Phobius"/>
    </source>
</evidence>
<keyword evidence="1" id="KW-0472">Membrane</keyword>
<keyword evidence="1" id="KW-0812">Transmembrane</keyword>
<keyword evidence="1" id="KW-1133">Transmembrane helix</keyword>
<name>A0A0R3RC48_9BILA</name>
<protein>
    <submittedName>
        <fullName evidence="4">7TM_GPCR_Srx domain-containing protein</fullName>
    </submittedName>
</protein>
<dbReference type="AlphaFoldDB" id="A0A0R3RC48"/>
<feature type="transmembrane region" description="Helical" evidence="1">
    <location>
        <begin position="6"/>
        <end position="26"/>
    </location>
</feature>
<reference evidence="2 3" key="2">
    <citation type="submission" date="2018-11" db="EMBL/GenBank/DDBJ databases">
        <authorList>
            <consortium name="Pathogen Informatics"/>
        </authorList>
    </citation>
    <scope>NUCLEOTIDE SEQUENCE [LARGE SCALE GENOMIC DNA]</scope>
</reference>
<accession>A0A0R3RC48</accession>
<evidence type="ECO:0000313" key="4">
    <source>
        <dbReference type="WBParaSite" id="BTMF_0001761701-mRNA-1"/>
    </source>
</evidence>
<proteinExistence type="predicted"/>
<sequence length="42" mass="4744">MANVYHIQLIVMVLMIAVITVMNSIVQVKILFTITCFTCSLK</sequence>
<keyword evidence="3" id="KW-1185">Reference proteome</keyword>
<dbReference type="WBParaSite" id="BTMF_0001761701-mRNA-1">
    <property type="protein sequence ID" value="BTMF_0001761701-mRNA-1"/>
    <property type="gene ID" value="BTMF_0001761701"/>
</dbReference>
<dbReference type="Proteomes" id="UP000280834">
    <property type="component" value="Unassembled WGS sequence"/>
</dbReference>